<dbReference type="Pfam" id="PF00005">
    <property type="entry name" value="ABC_tran"/>
    <property type="match status" value="1"/>
</dbReference>
<evidence type="ECO:0000313" key="6">
    <source>
        <dbReference type="Proteomes" id="UP000597668"/>
    </source>
</evidence>
<dbReference type="GO" id="GO:0022857">
    <property type="term" value="F:transmembrane transporter activity"/>
    <property type="evidence" value="ECO:0007669"/>
    <property type="project" value="TreeGrafter"/>
</dbReference>
<dbReference type="FunFam" id="3.40.50.300:FF:000032">
    <property type="entry name" value="Export ABC transporter ATP-binding protein"/>
    <property type="match status" value="1"/>
</dbReference>
<dbReference type="SUPFAM" id="SSF52540">
    <property type="entry name" value="P-loop containing nucleoside triphosphate hydrolases"/>
    <property type="match status" value="1"/>
</dbReference>
<evidence type="ECO:0000256" key="1">
    <source>
        <dbReference type="ARBA" id="ARBA00022448"/>
    </source>
</evidence>
<dbReference type="InterPro" id="IPR003439">
    <property type="entry name" value="ABC_transporter-like_ATP-bd"/>
</dbReference>
<feature type="domain" description="ABC transporter" evidence="4">
    <location>
        <begin position="5"/>
        <end position="228"/>
    </location>
</feature>
<evidence type="ECO:0000256" key="3">
    <source>
        <dbReference type="ARBA" id="ARBA00022840"/>
    </source>
</evidence>
<dbReference type="GO" id="GO:0005524">
    <property type="term" value="F:ATP binding"/>
    <property type="evidence" value="ECO:0007669"/>
    <property type="project" value="UniProtKB-KW"/>
</dbReference>
<dbReference type="AlphaFoldDB" id="A0A8J6LZG5"/>
<proteinExistence type="predicted"/>
<keyword evidence="6" id="KW-1185">Reference proteome</keyword>
<gene>
    <name evidence="5" type="ORF">H8K20_09685</name>
</gene>
<keyword evidence="2" id="KW-0547">Nucleotide-binding</keyword>
<dbReference type="SMART" id="SM00382">
    <property type="entry name" value="AAA"/>
    <property type="match status" value="1"/>
</dbReference>
<name>A0A8J6LZG5_9FIRM</name>
<dbReference type="InterPro" id="IPR027417">
    <property type="entry name" value="P-loop_NTPase"/>
</dbReference>
<dbReference type="InterPro" id="IPR017911">
    <property type="entry name" value="MacB-like_ATP-bd"/>
</dbReference>
<evidence type="ECO:0000259" key="4">
    <source>
        <dbReference type="PROSITE" id="PS50893"/>
    </source>
</evidence>
<evidence type="ECO:0000256" key="2">
    <source>
        <dbReference type="ARBA" id="ARBA00022741"/>
    </source>
</evidence>
<dbReference type="RefSeq" id="WP_186488295.1">
    <property type="nucleotide sequence ID" value="NZ_JACOGI010000002.1"/>
</dbReference>
<keyword evidence="3 5" id="KW-0067">ATP-binding</keyword>
<dbReference type="Proteomes" id="UP000597668">
    <property type="component" value="Unassembled WGS sequence"/>
</dbReference>
<dbReference type="GO" id="GO:0098796">
    <property type="term" value="C:membrane protein complex"/>
    <property type="evidence" value="ECO:0007669"/>
    <property type="project" value="UniProtKB-ARBA"/>
</dbReference>
<evidence type="ECO:0000313" key="5">
    <source>
        <dbReference type="EMBL" id="MBC3516663.1"/>
    </source>
</evidence>
<sequence>MPHLICVENVSKIYPFGPQEVRALDRVSLYVDEGEFVSIVGSSGSGKSTLMNILGCLDVPTSGHYYLEGQDVALLRDGQLSHLRGDKIGFIFQSFNLIPTLDAVENVELPLTYQRMPKEQRHQRALWALEQVGLSDRAAHRPSQLSGGQQQRVAIARAIASSPSIILADEPTGNLDPQSGEVVMEILHRLHRQGKTIVLITHNMEIADETDRIITIQGGHLAQQQSAS</sequence>
<keyword evidence="1" id="KW-0813">Transport</keyword>
<dbReference type="Gene3D" id="3.40.50.300">
    <property type="entry name" value="P-loop containing nucleotide triphosphate hydrolases"/>
    <property type="match status" value="1"/>
</dbReference>
<accession>A0A8J6LZG5</accession>
<dbReference type="PROSITE" id="PS00211">
    <property type="entry name" value="ABC_TRANSPORTER_1"/>
    <property type="match status" value="1"/>
</dbReference>
<organism evidence="5 6">
    <name type="scientific">Neobittarella massiliensis</name>
    <name type="common">ex Bilen et al. 2018</name>
    <dbReference type="NCBI Taxonomy" id="2041842"/>
    <lineage>
        <taxon>Bacteria</taxon>
        <taxon>Bacillati</taxon>
        <taxon>Bacillota</taxon>
        <taxon>Clostridia</taxon>
        <taxon>Eubacteriales</taxon>
        <taxon>Oscillospiraceae</taxon>
        <taxon>Neobittarella (ex Bilen et al. 2018)</taxon>
    </lineage>
</organism>
<comment type="caution">
    <text evidence="5">The sequence shown here is derived from an EMBL/GenBank/DDBJ whole genome shotgun (WGS) entry which is preliminary data.</text>
</comment>
<dbReference type="PANTHER" id="PTHR24220">
    <property type="entry name" value="IMPORT ATP-BINDING PROTEIN"/>
    <property type="match status" value="1"/>
</dbReference>
<dbReference type="CDD" id="cd03255">
    <property type="entry name" value="ABC_MJ0796_LolCDE_FtsE"/>
    <property type="match status" value="1"/>
</dbReference>
<dbReference type="GO" id="GO:0005886">
    <property type="term" value="C:plasma membrane"/>
    <property type="evidence" value="ECO:0007669"/>
    <property type="project" value="TreeGrafter"/>
</dbReference>
<dbReference type="PROSITE" id="PS50893">
    <property type="entry name" value="ABC_TRANSPORTER_2"/>
    <property type="match status" value="1"/>
</dbReference>
<dbReference type="InterPro" id="IPR017871">
    <property type="entry name" value="ABC_transporter-like_CS"/>
</dbReference>
<dbReference type="EMBL" id="JACOGI010000002">
    <property type="protein sequence ID" value="MBC3516663.1"/>
    <property type="molecule type" value="Genomic_DNA"/>
</dbReference>
<dbReference type="InterPro" id="IPR003593">
    <property type="entry name" value="AAA+_ATPase"/>
</dbReference>
<dbReference type="GO" id="GO:0016887">
    <property type="term" value="F:ATP hydrolysis activity"/>
    <property type="evidence" value="ECO:0007669"/>
    <property type="project" value="InterPro"/>
</dbReference>
<dbReference type="PANTHER" id="PTHR24220:SF86">
    <property type="entry name" value="ABC TRANSPORTER ABCH.1"/>
    <property type="match status" value="1"/>
</dbReference>
<dbReference type="InterPro" id="IPR015854">
    <property type="entry name" value="ABC_transpr_LolD-like"/>
</dbReference>
<reference evidence="5" key="1">
    <citation type="submission" date="2020-08" db="EMBL/GenBank/DDBJ databases">
        <authorList>
            <person name="Liu C."/>
            <person name="Sun Q."/>
        </authorList>
    </citation>
    <scope>NUCLEOTIDE SEQUENCE</scope>
    <source>
        <strain evidence="5">NSJ-65</strain>
    </source>
</reference>
<protein>
    <submittedName>
        <fullName evidence="5">ABC transporter ATP-binding protein</fullName>
    </submittedName>
</protein>